<feature type="signal peptide" evidence="1">
    <location>
        <begin position="1"/>
        <end position="29"/>
    </location>
</feature>
<dbReference type="RefSeq" id="WP_344431268.1">
    <property type="nucleotide sequence ID" value="NZ_BAAANN010000059.1"/>
</dbReference>
<keyword evidence="3" id="KW-1185">Reference proteome</keyword>
<evidence type="ECO:0000313" key="2">
    <source>
        <dbReference type="EMBL" id="GAA1991326.1"/>
    </source>
</evidence>
<proteinExistence type="predicted"/>
<name>A0ABP5E8U8_9PSEU</name>
<feature type="chain" id="PRO_5047202829" evidence="1">
    <location>
        <begin position="30"/>
        <end position="117"/>
    </location>
</feature>
<sequence>MASVISKRACAIALFAASASALVAPGAAAAATPSVNAAPAVNPIHASVNCNPPPPSPAPELVWEGNCWNGTEGSPAGESCTRTGSQGQTEHFWKAWRCEGELRNDNRFYYFLFVDRY</sequence>
<accession>A0ABP5E8U8</accession>
<comment type="caution">
    <text evidence="2">The sequence shown here is derived from an EMBL/GenBank/DDBJ whole genome shotgun (WGS) entry which is preliminary data.</text>
</comment>
<evidence type="ECO:0000256" key="1">
    <source>
        <dbReference type="SAM" id="SignalP"/>
    </source>
</evidence>
<protein>
    <submittedName>
        <fullName evidence="2">Uncharacterized protein</fullName>
    </submittedName>
</protein>
<organism evidence="2 3">
    <name type="scientific">Amycolatopsis minnesotensis</name>
    <dbReference type="NCBI Taxonomy" id="337894"/>
    <lineage>
        <taxon>Bacteria</taxon>
        <taxon>Bacillati</taxon>
        <taxon>Actinomycetota</taxon>
        <taxon>Actinomycetes</taxon>
        <taxon>Pseudonocardiales</taxon>
        <taxon>Pseudonocardiaceae</taxon>
        <taxon>Amycolatopsis</taxon>
    </lineage>
</organism>
<reference evidence="3" key="1">
    <citation type="journal article" date="2019" name="Int. J. Syst. Evol. Microbiol.">
        <title>The Global Catalogue of Microorganisms (GCM) 10K type strain sequencing project: providing services to taxonomists for standard genome sequencing and annotation.</title>
        <authorList>
            <consortium name="The Broad Institute Genomics Platform"/>
            <consortium name="The Broad Institute Genome Sequencing Center for Infectious Disease"/>
            <person name="Wu L."/>
            <person name="Ma J."/>
        </authorList>
    </citation>
    <scope>NUCLEOTIDE SEQUENCE [LARGE SCALE GENOMIC DNA]</scope>
    <source>
        <strain evidence="3">JCM 14545</strain>
    </source>
</reference>
<gene>
    <name evidence="2" type="ORF">GCM10009754_82330</name>
</gene>
<evidence type="ECO:0000313" key="3">
    <source>
        <dbReference type="Proteomes" id="UP001501116"/>
    </source>
</evidence>
<dbReference type="EMBL" id="BAAANN010000059">
    <property type="protein sequence ID" value="GAA1991326.1"/>
    <property type="molecule type" value="Genomic_DNA"/>
</dbReference>
<dbReference type="Proteomes" id="UP001501116">
    <property type="component" value="Unassembled WGS sequence"/>
</dbReference>
<keyword evidence="1" id="KW-0732">Signal</keyword>